<dbReference type="KEGG" id="ppp:112283841"/>
<feature type="region of interest" description="Disordered" evidence="1">
    <location>
        <begin position="728"/>
        <end position="758"/>
    </location>
</feature>
<dbReference type="EMBL" id="ABEU02000006">
    <property type="protein sequence ID" value="PNR52785.1"/>
    <property type="molecule type" value="Genomic_DNA"/>
</dbReference>
<dbReference type="EnsemblPlants" id="Pp3c6_18850V3.4">
    <property type="protein sequence ID" value="Pp3c6_18850V3.4"/>
    <property type="gene ID" value="Pp3c6_18850"/>
</dbReference>
<feature type="region of interest" description="Disordered" evidence="1">
    <location>
        <begin position="43"/>
        <end position="140"/>
    </location>
</feature>
<dbReference type="InterPro" id="IPR025486">
    <property type="entry name" value="DUF4378"/>
</dbReference>
<feature type="compositionally biased region" description="Basic and acidic residues" evidence="1">
    <location>
        <begin position="248"/>
        <end position="261"/>
    </location>
</feature>
<feature type="region of interest" description="Disordered" evidence="1">
    <location>
        <begin position="457"/>
        <end position="484"/>
    </location>
</feature>
<dbReference type="Proteomes" id="UP000006727">
    <property type="component" value="Chromosome 6"/>
</dbReference>
<evidence type="ECO:0000256" key="1">
    <source>
        <dbReference type="SAM" id="MobiDB-lite"/>
    </source>
</evidence>
<reference evidence="5" key="3">
    <citation type="submission" date="2020-12" db="UniProtKB">
        <authorList>
            <consortium name="EnsemblPlants"/>
        </authorList>
    </citation>
    <scope>IDENTIFICATION</scope>
</reference>
<dbReference type="Pfam" id="PF14309">
    <property type="entry name" value="DUF4378"/>
    <property type="match status" value="1"/>
</dbReference>
<feature type="region of interest" description="Disordered" evidence="1">
    <location>
        <begin position="293"/>
        <end position="363"/>
    </location>
</feature>
<dbReference type="Gramene" id="Pp3c6_18850V3.2">
    <property type="protein sequence ID" value="Pp3c6_18850V3.2"/>
    <property type="gene ID" value="Pp3c6_18850"/>
</dbReference>
<reference evidence="4 6" key="1">
    <citation type="journal article" date="2008" name="Science">
        <title>The Physcomitrella genome reveals evolutionary insights into the conquest of land by plants.</title>
        <authorList>
            <person name="Rensing S."/>
            <person name="Lang D."/>
            <person name="Zimmer A."/>
            <person name="Terry A."/>
            <person name="Salamov A."/>
            <person name="Shapiro H."/>
            <person name="Nishiyama T."/>
            <person name="Perroud P.-F."/>
            <person name="Lindquist E."/>
            <person name="Kamisugi Y."/>
            <person name="Tanahashi T."/>
            <person name="Sakakibara K."/>
            <person name="Fujita T."/>
            <person name="Oishi K."/>
            <person name="Shin-I T."/>
            <person name="Kuroki Y."/>
            <person name="Toyoda A."/>
            <person name="Suzuki Y."/>
            <person name="Hashimoto A."/>
            <person name="Yamaguchi K."/>
            <person name="Sugano A."/>
            <person name="Kohara Y."/>
            <person name="Fujiyama A."/>
            <person name="Anterola A."/>
            <person name="Aoki S."/>
            <person name="Ashton N."/>
            <person name="Barbazuk W.B."/>
            <person name="Barker E."/>
            <person name="Bennetzen J."/>
            <person name="Bezanilla M."/>
            <person name="Blankenship R."/>
            <person name="Cho S.H."/>
            <person name="Dutcher S."/>
            <person name="Estelle M."/>
            <person name="Fawcett J.A."/>
            <person name="Gundlach H."/>
            <person name="Hanada K."/>
            <person name="Heyl A."/>
            <person name="Hicks K.A."/>
            <person name="Hugh J."/>
            <person name="Lohr M."/>
            <person name="Mayer K."/>
            <person name="Melkozernov A."/>
            <person name="Murata T."/>
            <person name="Nelson D."/>
            <person name="Pils B."/>
            <person name="Prigge M."/>
            <person name="Reiss B."/>
            <person name="Renner T."/>
            <person name="Rombauts S."/>
            <person name="Rushton P."/>
            <person name="Sanderfoot A."/>
            <person name="Schween G."/>
            <person name="Shiu S.-H."/>
            <person name="Stueber K."/>
            <person name="Theodoulou F.L."/>
            <person name="Tu H."/>
            <person name="Van de Peer Y."/>
            <person name="Verrier P.J."/>
            <person name="Waters E."/>
            <person name="Wood A."/>
            <person name="Yang L."/>
            <person name="Cove D."/>
            <person name="Cuming A."/>
            <person name="Hasebe M."/>
            <person name="Lucas S."/>
            <person name="Mishler D.B."/>
            <person name="Reski R."/>
            <person name="Grigoriev I."/>
            <person name="Quatrano R.S."/>
            <person name="Boore J.L."/>
        </authorList>
    </citation>
    <scope>NUCLEOTIDE SEQUENCE [LARGE SCALE GENOMIC DNA]</scope>
    <source>
        <strain evidence="5 6">cv. Gransden 2004</strain>
    </source>
</reference>
<feature type="compositionally biased region" description="Basic and acidic residues" evidence="1">
    <location>
        <begin position="549"/>
        <end position="561"/>
    </location>
</feature>
<feature type="region of interest" description="Disordered" evidence="1">
    <location>
        <begin position="505"/>
        <end position="597"/>
    </location>
</feature>
<feature type="region of interest" description="Disordered" evidence="1">
    <location>
        <begin position="618"/>
        <end position="658"/>
    </location>
</feature>
<dbReference type="PANTHER" id="PTHR31680">
    <property type="entry name" value="LONGIFOLIA PROTEIN"/>
    <property type="match status" value="1"/>
</dbReference>
<evidence type="ECO:0000259" key="2">
    <source>
        <dbReference type="Pfam" id="PF14309"/>
    </source>
</evidence>
<reference evidence="4 6" key="2">
    <citation type="journal article" date="2018" name="Plant J.">
        <title>The Physcomitrella patens chromosome-scale assembly reveals moss genome structure and evolution.</title>
        <authorList>
            <person name="Lang D."/>
            <person name="Ullrich K.K."/>
            <person name="Murat F."/>
            <person name="Fuchs J."/>
            <person name="Jenkins J."/>
            <person name="Haas F.B."/>
            <person name="Piednoel M."/>
            <person name="Gundlach H."/>
            <person name="Van Bel M."/>
            <person name="Meyberg R."/>
            <person name="Vives C."/>
            <person name="Morata J."/>
            <person name="Symeonidi A."/>
            <person name="Hiss M."/>
            <person name="Muchero W."/>
            <person name="Kamisugi Y."/>
            <person name="Saleh O."/>
            <person name="Blanc G."/>
            <person name="Decker E.L."/>
            <person name="van Gessel N."/>
            <person name="Grimwood J."/>
            <person name="Hayes R.D."/>
            <person name="Graham S.W."/>
            <person name="Gunter L.E."/>
            <person name="McDaniel S.F."/>
            <person name="Hoernstein S.N.W."/>
            <person name="Larsson A."/>
            <person name="Li F.W."/>
            <person name="Perroud P.F."/>
            <person name="Phillips J."/>
            <person name="Ranjan P."/>
            <person name="Rokshar D.S."/>
            <person name="Rothfels C.J."/>
            <person name="Schneider L."/>
            <person name="Shu S."/>
            <person name="Stevenson D.W."/>
            <person name="Thummler F."/>
            <person name="Tillich M."/>
            <person name="Villarreal Aguilar J.C."/>
            <person name="Widiez T."/>
            <person name="Wong G.K."/>
            <person name="Wymore A."/>
            <person name="Zhang Y."/>
            <person name="Zimmer A.D."/>
            <person name="Quatrano R.S."/>
            <person name="Mayer K.F.X."/>
            <person name="Goodstein D."/>
            <person name="Casacuberta J.M."/>
            <person name="Vandepoele K."/>
            <person name="Reski R."/>
            <person name="Cuming A.C."/>
            <person name="Tuskan G.A."/>
            <person name="Maumus F."/>
            <person name="Salse J."/>
            <person name="Schmutz J."/>
            <person name="Rensing S.A."/>
        </authorList>
    </citation>
    <scope>NUCLEOTIDE SEQUENCE [LARGE SCALE GENOMIC DNA]</scope>
    <source>
        <strain evidence="5 6">cv. Gransden 2004</strain>
    </source>
</reference>
<feature type="compositionally biased region" description="Polar residues" evidence="1">
    <location>
        <begin position="995"/>
        <end position="1007"/>
    </location>
</feature>
<gene>
    <name evidence="5" type="primary">LOC112283841</name>
    <name evidence="4" type="ORF">PHYPA_009160</name>
</gene>
<dbReference type="RefSeq" id="XP_024378847.1">
    <property type="nucleotide sequence ID" value="XM_024523079.2"/>
</dbReference>
<feature type="compositionally biased region" description="Basic and acidic residues" evidence="1">
    <location>
        <begin position="331"/>
        <end position="357"/>
    </location>
</feature>
<feature type="compositionally biased region" description="Polar residues" evidence="1">
    <location>
        <begin position="45"/>
        <end position="60"/>
    </location>
</feature>
<dbReference type="EnsemblPlants" id="Pp3c6_18850V3.3">
    <property type="protein sequence ID" value="Pp3c6_18850V3.3"/>
    <property type="gene ID" value="Pp3c6_18850"/>
</dbReference>
<dbReference type="RefSeq" id="XP_024378850.1">
    <property type="nucleotide sequence ID" value="XM_024523082.2"/>
</dbReference>
<evidence type="ECO:0000313" key="4">
    <source>
        <dbReference type="EMBL" id="PNR52785.1"/>
    </source>
</evidence>
<evidence type="ECO:0000259" key="3">
    <source>
        <dbReference type="Pfam" id="PF14383"/>
    </source>
</evidence>
<proteinExistence type="predicted"/>
<dbReference type="Gramene" id="Pp3c6_18850V3.4">
    <property type="protein sequence ID" value="Pp3c6_18850V3.4"/>
    <property type="gene ID" value="Pp3c6_18850"/>
</dbReference>
<dbReference type="RefSeq" id="XP_073390905.1">
    <property type="nucleotide sequence ID" value="XM_073534804.1"/>
</dbReference>
<dbReference type="RefSeq" id="XP_024378851.1">
    <property type="nucleotide sequence ID" value="XM_024523083.2"/>
</dbReference>
<feature type="compositionally biased region" description="Basic and acidic residues" evidence="1">
    <location>
        <begin position="954"/>
        <end position="968"/>
    </location>
</feature>
<feature type="compositionally biased region" description="Polar residues" evidence="1">
    <location>
        <begin position="463"/>
        <end position="474"/>
    </location>
</feature>
<dbReference type="OMA" id="RDAPRAC"/>
<organism evidence="4">
    <name type="scientific">Physcomitrium patens</name>
    <name type="common">Spreading-leaved earth moss</name>
    <name type="synonym">Physcomitrella patens</name>
    <dbReference type="NCBI Taxonomy" id="3218"/>
    <lineage>
        <taxon>Eukaryota</taxon>
        <taxon>Viridiplantae</taxon>
        <taxon>Streptophyta</taxon>
        <taxon>Embryophyta</taxon>
        <taxon>Bryophyta</taxon>
        <taxon>Bryophytina</taxon>
        <taxon>Bryopsida</taxon>
        <taxon>Funariidae</taxon>
        <taxon>Funariales</taxon>
        <taxon>Funariaceae</taxon>
        <taxon>Physcomitrium</taxon>
    </lineage>
</organism>
<feature type="compositionally biased region" description="Basic and acidic residues" evidence="1">
    <location>
        <begin position="305"/>
        <end position="316"/>
    </location>
</feature>
<feature type="domain" description="DUF3741" evidence="3">
    <location>
        <begin position="487"/>
        <end position="501"/>
    </location>
</feature>
<sequence>MPVSADLLKALAEDPKALEQQLGCTTGLFQIFDRQGLGRRYGSKRVSNAASGQSQPTSACETPRHDRSNNPYWMFEDDSSQRISADSFDRPKDSTAESTRAHHHHRAYSDSSEVFTKSCETRTESRTSPDEKSQVDNSPMYSEGSVGGLAFYFNDQALESTVNSATSNYPNYDLTTECKKLNVMIPSRADSEPKANGSNIRDIVRASLNRDNRARRGLVSSRELPRLSVDERYSQGCVKNLPRSSSVDGKDRMRLSVDGRLDPGGARPKPADLPRSSSVGGLGTVRVLADWKDGLRSSGGSPRLTVKEKDSLKHQNSEVLPRNSVSNTATDGRDATRLTVELKEGPRLSLSGDDRRASGNGKVLVSPRPIRRCRETSDLPSITPDFKDSIRAAEIKEFLRAPQKIGSKEGHRFSVDGTRDAPRACTAPRLSVDGRDSANSSTLVLRKLKLGELDRSELEDTNENAQFNRQSSGRRNLDGGTRPKASNVVARLMGLDELPRAKELPVGVKDASRRSAKTETDLLANKFSRCHPLNGGSPPPPPSPSDDYDYAHHSSDHEHFQGHSRSKAAAGHHGLRPVEDPYSQRQPPLSNSKHQYFEQESPNVQLQIITTPLNMRTSEDHAALDSRQSVETDKYDSKPRDDELDLKEPRQVRKSPQGRRSLWHIFEAMQLKRVFHTSSRRKNAEALKLQSLEVTGEKECQVTRARSQCVPPVLSASNYLDYQDTPRASLVSTTPRPPEQKRSIHGQGQKAGVSEADEESPVVVKPIITRAVSYKSQAPPLAAPYQPCAMAYSKTDKGTYNPDEEISPRNICSNLIENAHNHKATVNELFPKAQPQESSKVTDPSNSSPSLRQAKKERSAARMSKSLLDAQQSGRDSSSPRGPRATTSTQEKPARPCSQPDLATSVSPRCSIGRLEHVNRPVDAGNGRRKAFAVKEVETKASLANLRANATKQEFLKGRASGDPDTPRPLRRSSSESKLFTKIAQKATTAEIPAPTSSGGKTPSNMRFRSKRLVSKDNKSSVKNGPTCLDVNVKISSAKDDLVLASRVIRVPSVCDSVADTETSSQEQKTSVPLARSSLPETVRATQGGALDHSGDTTNANARLHRMESKANEKAMDIDEVVKTPHGVSTKKMDFLEDVLAEVADQPSPVSVLDNFHFDEELTPSPKAGKSSVAGLQDQHGPKKDKLWNTARFLDLDLEEASPAALLKAPDDSDTLSETKVTPPVDTYSQVQDKSISMPTKDSKHRNWLRICLRDAGEERMYVKDLLETSEVARRCATPNFVRSSTGYILDSNVFDQLETKRRFSESDEQDILNRRILFESVNEVLKRILETQLRSMQWMGFFKPSLTKRSTGTQLLKEVLTELGDLPCAALEDDYDTVQVILRQDLERGRGLQWFDYNTELEKICVRVEKMIMKDLIGETVRELNACRWQNPLGIAESSRRQLFA</sequence>
<feature type="region of interest" description="Disordered" evidence="1">
    <location>
        <begin position="832"/>
        <end position="909"/>
    </location>
</feature>
<dbReference type="EnsemblPlants" id="Pp3c6_18850V3.1">
    <property type="protein sequence ID" value="Pp3c6_18850V3.1"/>
    <property type="gene ID" value="Pp3c6_18850"/>
</dbReference>
<feature type="region of interest" description="Disordered" evidence="1">
    <location>
        <begin position="239"/>
        <end position="279"/>
    </location>
</feature>
<feature type="compositionally biased region" description="Low complexity" evidence="1">
    <location>
        <begin position="873"/>
        <end position="884"/>
    </location>
</feature>
<feature type="compositionally biased region" description="Basic and acidic residues" evidence="1">
    <location>
        <begin position="510"/>
        <end position="520"/>
    </location>
</feature>
<feature type="compositionally biased region" description="Polar residues" evidence="1">
    <location>
        <begin position="835"/>
        <end position="851"/>
    </location>
</feature>
<protein>
    <recommendedName>
        <fullName evidence="7">DUF4378 domain-containing protein</fullName>
    </recommendedName>
</protein>
<evidence type="ECO:0008006" key="7">
    <source>
        <dbReference type="Google" id="ProtNLM"/>
    </source>
</evidence>
<evidence type="ECO:0000313" key="6">
    <source>
        <dbReference type="Proteomes" id="UP000006727"/>
    </source>
</evidence>
<dbReference type="InterPro" id="IPR033334">
    <property type="entry name" value="LNG1/2"/>
</dbReference>
<accession>A0A2K1KG92</accession>
<dbReference type="RefSeq" id="XP_024378853.1">
    <property type="nucleotide sequence ID" value="XM_024523085.2"/>
</dbReference>
<dbReference type="Pfam" id="PF14383">
    <property type="entry name" value="VARLMGL"/>
    <property type="match status" value="1"/>
</dbReference>
<feature type="compositionally biased region" description="Polar residues" evidence="1">
    <location>
        <begin position="583"/>
        <end position="597"/>
    </location>
</feature>
<dbReference type="PANTHER" id="PTHR31680:SF4">
    <property type="entry name" value="LONGIFOLIA PROTEIN"/>
    <property type="match status" value="1"/>
</dbReference>
<feature type="region of interest" description="Disordered" evidence="1">
    <location>
        <begin position="1161"/>
        <end position="1184"/>
    </location>
</feature>
<name>A0A2K1KG92_PHYPA</name>
<dbReference type="PaxDb" id="3218-PP1S14_149V6.1"/>
<dbReference type="Gramene" id="Pp3c6_18850V3.3">
    <property type="protein sequence ID" value="Pp3c6_18850V3.3"/>
    <property type="gene ID" value="Pp3c6_18850"/>
</dbReference>
<feature type="compositionally biased region" description="Basic and acidic residues" evidence="1">
    <location>
        <begin position="618"/>
        <end position="651"/>
    </location>
</feature>
<dbReference type="RefSeq" id="XP_073390904.1">
    <property type="nucleotide sequence ID" value="XM_073534803.1"/>
</dbReference>
<dbReference type="RefSeq" id="XP_024378849.1">
    <property type="nucleotide sequence ID" value="XM_024523081.2"/>
</dbReference>
<feature type="region of interest" description="Disordered" evidence="1">
    <location>
        <begin position="954"/>
        <end position="1007"/>
    </location>
</feature>
<dbReference type="Gramene" id="Pp3c6_18850V3.1">
    <property type="protein sequence ID" value="Pp3c6_18850V3.1"/>
    <property type="gene ID" value="Pp3c6_18850"/>
</dbReference>
<dbReference type="GeneID" id="112283841"/>
<keyword evidence="6" id="KW-1185">Reference proteome</keyword>
<dbReference type="RefSeq" id="XP_073390903.1">
    <property type="nucleotide sequence ID" value="XM_073534802.1"/>
</dbReference>
<dbReference type="RefSeq" id="XP_024378852.1">
    <property type="nucleotide sequence ID" value="XM_024523084.2"/>
</dbReference>
<dbReference type="EnsemblPlants" id="Pp3c6_18850V3.2">
    <property type="protein sequence ID" value="Pp3c6_18850V3.2"/>
    <property type="gene ID" value="Pp3c6_18850"/>
</dbReference>
<evidence type="ECO:0000313" key="5">
    <source>
        <dbReference type="EnsemblPlants" id="Pp3c6_18850V3.1"/>
    </source>
</evidence>
<dbReference type="GO" id="GO:0051513">
    <property type="term" value="P:regulation of monopolar cell growth"/>
    <property type="evidence" value="ECO:0007669"/>
    <property type="project" value="InterPro"/>
</dbReference>
<dbReference type="InterPro" id="IPR032795">
    <property type="entry name" value="DUF3741-assoc"/>
</dbReference>
<dbReference type="OrthoDB" id="769613at2759"/>
<feature type="domain" description="DUF4378" evidence="2">
    <location>
        <begin position="1261"/>
        <end position="1420"/>
    </location>
</feature>
<feature type="compositionally biased region" description="Basic and acidic residues" evidence="1">
    <location>
        <begin position="119"/>
        <end position="134"/>
    </location>
</feature>